<protein>
    <submittedName>
        <fullName evidence="1">Error-prone repair protein UmuC</fullName>
    </submittedName>
</protein>
<evidence type="ECO:0000313" key="1">
    <source>
        <dbReference type="EMBL" id="SUG46300.1"/>
    </source>
</evidence>
<name>A0A379T7X0_SALER</name>
<reference evidence="1 2" key="1">
    <citation type="submission" date="2018-06" db="EMBL/GenBank/DDBJ databases">
        <authorList>
            <consortium name="Pathogen Informatics"/>
            <person name="Doyle S."/>
        </authorList>
    </citation>
    <scope>NUCLEOTIDE SEQUENCE [LARGE SCALE GENOMIC DNA]</scope>
    <source>
        <strain evidence="1 2">NCTC8297</strain>
    </source>
</reference>
<accession>A0A379T7X0</accession>
<organism evidence="1 2">
    <name type="scientific">Salmonella enterica subsp. arizonae</name>
    <dbReference type="NCBI Taxonomy" id="59203"/>
    <lineage>
        <taxon>Bacteria</taxon>
        <taxon>Pseudomonadati</taxon>
        <taxon>Pseudomonadota</taxon>
        <taxon>Gammaproteobacteria</taxon>
        <taxon>Enterobacterales</taxon>
        <taxon>Enterobacteriaceae</taxon>
        <taxon>Salmonella</taxon>
    </lineage>
</organism>
<proteinExistence type="predicted"/>
<dbReference type="Proteomes" id="UP000254741">
    <property type="component" value="Unassembled WGS sequence"/>
</dbReference>
<dbReference type="EMBL" id="UGXG01000002">
    <property type="protein sequence ID" value="SUG46300.1"/>
    <property type="molecule type" value="Genomic_DNA"/>
</dbReference>
<dbReference type="AlphaFoldDB" id="A0A379T7X0"/>
<evidence type="ECO:0000313" key="2">
    <source>
        <dbReference type="Proteomes" id="UP000254741"/>
    </source>
</evidence>
<sequence length="71" mass="8091">MLIYHNSGDDQSGRDDAPCADSEKLMEVLDQLNVKDGKRALRIAISFVGRSFMNWYTLLGIHPTVYLNVYQ</sequence>
<gene>
    <name evidence="1" type="ORF">NCTC8297_01513</name>
</gene>